<evidence type="ECO:0000313" key="2">
    <source>
        <dbReference type="Proteomes" id="UP000297792"/>
    </source>
</evidence>
<name>A0A4Z0HQX0_MYCPR</name>
<accession>A0A4Z0HQX0</accession>
<evidence type="ECO:0000313" key="1">
    <source>
        <dbReference type="EMBL" id="TGB41449.1"/>
    </source>
</evidence>
<dbReference type="EMBL" id="RWKA01000008">
    <property type="protein sequence ID" value="TGB41449.1"/>
    <property type="molecule type" value="Genomic_DNA"/>
</dbReference>
<sequence length="84" mass="9611">MFIRKDHCPHGHEIRSAADRSNQGFCRQCKRRDDRERRQAQRAVLDVVKTLEQSAGIQFQDRGVPGDPAEIVRQLIAAQADNNK</sequence>
<dbReference type="Proteomes" id="UP000297792">
    <property type="component" value="Unassembled WGS sequence"/>
</dbReference>
<comment type="caution">
    <text evidence="1">The sequence shown here is derived from an EMBL/GenBank/DDBJ whole genome shotgun (WGS) entry which is preliminary data.</text>
</comment>
<dbReference type="AlphaFoldDB" id="A0A4Z0HQX0"/>
<gene>
    <name evidence="1" type="ORF">EJD98_16150</name>
</gene>
<keyword evidence="2" id="KW-1185">Reference proteome</keyword>
<proteinExistence type="predicted"/>
<organism evidence="1 2">
    <name type="scientific">Mycolicibacterium peregrinum</name>
    <name type="common">Mycobacterium peregrinum</name>
    <dbReference type="NCBI Taxonomy" id="43304"/>
    <lineage>
        <taxon>Bacteria</taxon>
        <taxon>Bacillati</taxon>
        <taxon>Actinomycetota</taxon>
        <taxon>Actinomycetes</taxon>
        <taxon>Mycobacteriales</taxon>
        <taxon>Mycobacteriaceae</taxon>
        <taxon>Mycolicibacterium</taxon>
    </lineage>
</organism>
<reference evidence="1 2" key="1">
    <citation type="submission" date="2018-12" db="EMBL/GenBank/DDBJ databases">
        <title>Draft genome sequences of Mycolicibacterium peregrinum isolated from a pig with lymphadenitis and from soil on the same Japanese pig farm.</title>
        <authorList>
            <person name="Komatsu T."/>
            <person name="Ohya K."/>
            <person name="Sawai K."/>
            <person name="Odoi J.O."/>
            <person name="Otsu K."/>
            <person name="Ota A."/>
            <person name="Ito T."/>
            <person name="Kawai M."/>
            <person name="Maruyama F."/>
        </authorList>
    </citation>
    <scope>NUCLEOTIDE SEQUENCE [LARGE SCALE GENOMIC DNA]</scope>
    <source>
        <strain evidence="1 2">138</strain>
    </source>
</reference>
<dbReference type="RefSeq" id="WP_135360410.1">
    <property type="nucleotide sequence ID" value="NZ_RWJZ01000005.1"/>
</dbReference>
<protein>
    <submittedName>
        <fullName evidence="1">Uncharacterized protein</fullName>
    </submittedName>
</protein>